<accession>A0A484IFB8</accession>
<evidence type="ECO:0008006" key="3">
    <source>
        <dbReference type="Google" id="ProtNLM"/>
    </source>
</evidence>
<keyword evidence="2" id="KW-1185">Reference proteome</keyword>
<dbReference type="AlphaFoldDB" id="A0A484IFB8"/>
<proteinExistence type="predicted"/>
<reference evidence="1 2" key="1">
    <citation type="submission" date="2019-02" db="EMBL/GenBank/DDBJ databases">
        <authorList>
            <person name="Lehtovirta-Morley E L."/>
        </authorList>
    </citation>
    <scope>NUCLEOTIDE SEQUENCE [LARGE SCALE GENOMIC DNA]</scope>
    <source>
        <strain evidence="1">NFRAN1</strain>
    </source>
</reference>
<name>A0A484IFB8_9ARCH</name>
<dbReference type="KEGG" id="nfn:NFRAN_2389"/>
<protein>
    <recommendedName>
        <fullName evidence="3">C2H2-type domain-containing protein</fullName>
    </recommendedName>
</protein>
<evidence type="ECO:0000313" key="1">
    <source>
        <dbReference type="EMBL" id="VFJ14711.1"/>
    </source>
</evidence>
<sequence length="62" mass="7353">MHSDSGFHQNEPSKEFENNRRCVIQRCYTPAEYQCPECMKRYCDEHIRIHAHLDNGAGDDLR</sequence>
<evidence type="ECO:0000313" key="2">
    <source>
        <dbReference type="Proteomes" id="UP000294299"/>
    </source>
</evidence>
<dbReference type="EMBL" id="LR216287">
    <property type="protein sequence ID" value="VFJ14711.1"/>
    <property type="molecule type" value="Genomic_DNA"/>
</dbReference>
<organism evidence="1 2">
    <name type="scientific">Candidatus Nitrosocosmicus franklandianus</name>
    <dbReference type="NCBI Taxonomy" id="1798806"/>
    <lineage>
        <taxon>Archaea</taxon>
        <taxon>Nitrososphaerota</taxon>
        <taxon>Nitrososphaeria</taxon>
        <taxon>Nitrososphaerales</taxon>
        <taxon>Nitrososphaeraceae</taxon>
        <taxon>Candidatus Nitrosocosmicus</taxon>
    </lineage>
</organism>
<dbReference type="Proteomes" id="UP000294299">
    <property type="component" value="Chromosome NFRAN"/>
</dbReference>
<gene>
    <name evidence="1" type="ORF">NFRAN_2389</name>
</gene>